<dbReference type="GO" id="GO:0010345">
    <property type="term" value="P:suberin biosynthetic process"/>
    <property type="evidence" value="ECO:0007669"/>
    <property type="project" value="TreeGrafter"/>
</dbReference>
<proteinExistence type="predicted"/>
<dbReference type="GO" id="GO:0102965">
    <property type="term" value="F:alcohol-forming long-chain fatty acyl-CoA reductase activity"/>
    <property type="evidence" value="ECO:0007669"/>
    <property type="project" value="UniProtKB-EC"/>
</dbReference>
<evidence type="ECO:0000313" key="2">
    <source>
        <dbReference type="EMBL" id="PRQ20653.1"/>
    </source>
</evidence>
<protein>
    <submittedName>
        <fullName evidence="2">Putative alcohol-forming fatty acyl-CoA reductase</fullName>
        <ecNumber evidence="2">1.2.1.84</ecNumber>
    </submittedName>
</protein>
<evidence type="ECO:0000313" key="3">
    <source>
        <dbReference type="Proteomes" id="UP000238479"/>
    </source>
</evidence>
<feature type="domain" description="Fatty acyl-CoA reductase C-terminal" evidence="1">
    <location>
        <begin position="94"/>
        <end position="190"/>
    </location>
</feature>
<dbReference type="OMA" id="YMFQRYK"/>
<dbReference type="Pfam" id="PF03015">
    <property type="entry name" value="Sterile"/>
    <property type="match status" value="1"/>
</dbReference>
<dbReference type="PANTHER" id="PTHR11011">
    <property type="entry name" value="MALE STERILITY PROTEIN 2-RELATED"/>
    <property type="match status" value="1"/>
</dbReference>
<sequence>MDPTSVLDMIPVDMLVNSIITAIVMNGNKSSGIIYHVGTSLRNPINMSEMMNFLFQYCTTNPLLHKDGSPIKIDRLKMFKTMDTFRFYMQIRFMLPLEVVKLLNKEFDQYFRDVYVSHNRKLTSVMRLAELYEPYLLFKAIFDDTNSEELRRMASKKYTDAEIFNFDPKCINWEDYVMRTHIPGLWKNVMTKKSHSRL</sequence>
<dbReference type="GO" id="GO:0035336">
    <property type="term" value="P:long-chain fatty-acyl-CoA metabolic process"/>
    <property type="evidence" value="ECO:0007669"/>
    <property type="project" value="TreeGrafter"/>
</dbReference>
<gene>
    <name evidence="2" type="ORF">RchiOBHm_Chr7g0230491</name>
</gene>
<comment type="caution">
    <text evidence="2">The sequence shown here is derived from an EMBL/GenBank/DDBJ whole genome shotgun (WGS) entry which is preliminary data.</text>
</comment>
<dbReference type="EMBL" id="PDCK01000045">
    <property type="protein sequence ID" value="PRQ20653.1"/>
    <property type="molecule type" value="Genomic_DNA"/>
</dbReference>
<dbReference type="EC" id="1.2.1.84" evidence="2"/>
<reference evidence="2 3" key="1">
    <citation type="journal article" date="2018" name="Nat. Genet.">
        <title>The Rosa genome provides new insights in the design of modern roses.</title>
        <authorList>
            <person name="Bendahmane M."/>
        </authorList>
    </citation>
    <scope>NUCLEOTIDE SEQUENCE [LARGE SCALE GENOMIC DNA]</scope>
    <source>
        <strain evidence="3">cv. Old Blush</strain>
    </source>
</reference>
<dbReference type="CDD" id="cd09071">
    <property type="entry name" value="FAR_C"/>
    <property type="match status" value="1"/>
</dbReference>
<dbReference type="STRING" id="74649.A0A2P6PFE9"/>
<dbReference type="GO" id="GO:0080019">
    <property type="term" value="F:alcohol-forming very long-chain fatty acyl-CoA reductase activity"/>
    <property type="evidence" value="ECO:0007669"/>
    <property type="project" value="InterPro"/>
</dbReference>
<dbReference type="Gene3D" id="3.40.50.720">
    <property type="entry name" value="NAD(P)-binding Rossmann-like Domain"/>
    <property type="match status" value="1"/>
</dbReference>
<dbReference type="PANTHER" id="PTHR11011:SF84">
    <property type="entry name" value="ACYL-COA REDUCTASE-LIKE PROTEIN, PUTATIVE-RELATED"/>
    <property type="match status" value="1"/>
</dbReference>
<organism evidence="2 3">
    <name type="scientific">Rosa chinensis</name>
    <name type="common">China rose</name>
    <dbReference type="NCBI Taxonomy" id="74649"/>
    <lineage>
        <taxon>Eukaryota</taxon>
        <taxon>Viridiplantae</taxon>
        <taxon>Streptophyta</taxon>
        <taxon>Embryophyta</taxon>
        <taxon>Tracheophyta</taxon>
        <taxon>Spermatophyta</taxon>
        <taxon>Magnoliopsida</taxon>
        <taxon>eudicotyledons</taxon>
        <taxon>Gunneridae</taxon>
        <taxon>Pentapetalae</taxon>
        <taxon>rosids</taxon>
        <taxon>fabids</taxon>
        <taxon>Rosales</taxon>
        <taxon>Rosaceae</taxon>
        <taxon>Rosoideae</taxon>
        <taxon>Rosoideae incertae sedis</taxon>
        <taxon>Rosa</taxon>
    </lineage>
</organism>
<name>A0A2P6PFE9_ROSCH</name>
<evidence type="ECO:0000259" key="1">
    <source>
        <dbReference type="Pfam" id="PF03015"/>
    </source>
</evidence>
<dbReference type="InterPro" id="IPR033640">
    <property type="entry name" value="FAR_C"/>
</dbReference>
<dbReference type="Proteomes" id="UP000238479">
    <property type="component" value="Chromosome 7"/>
</dbReference>
<keyword evidence="2" id="KW-0560">Oxidoreductase</keyword>
<dbReference type="Gramene" id="PRQ20653">
    <property type="protein sequence ID" value="PRQ20653"/>
    <property type="gene ID" value="RchiOBHm_Chr7g0230491"/>
</dbReference>
<dbReference type="InterPro" id="IPR026055">
    <property type="entry name" value="FAR"/>
</dbReference>
<accession>A0A2P6PFE9</accession>
<dbReference type="AlphaFoldDB" id="A0A2P6PFE9"/>
<keyword evidence="3" id="KW-1185">Reference proteome</keyword>